<organism evidence="2 3">
    <name type="scientific">Favolaschia claudopus</name>
    <dbReference type="NCBI Taxonomy" id="2862362"/>
    <lineage>
        <taxon>Eukaryota</taxon>
        <taxon>Fungi</taxon>
        <taxon>Dikarya</taxon>
        <taxon>Basidiomycota</taxon>
        <taxon>Agaricomycotina</taxon>
        <taxon>Agaricomycetes</taxon>
        <taxon>Agaricomycetidae</taxon>
        <taxon>Agaricales</taxon>
        <taxon>Marasmiineae</taxon>
        <taxon>Mycenaceae</taxon>
        <taxon>Favolaschia</taxon>
    </lineage>
</organism>
<comment type="caution">
    <text evidence="2">The sequence shown here is derived from an EMBL/GenBank/DDBJ whole genome shotgun (WGS) entry which is preliminary data.</text>
</comment>
<dbReference type="EMBL" id="JAWWNJ010000164">
    <property type="protein sequence ID" value="KAK6977892.1"/>
    <property type="molecule type" value="Genomic_DNA"/>
</dbReference>
<sequence length="332" mass="36139">MHHKLLRLALHRRCWSLPPPAAVANPGPATDEAQAVRMLHELGVEPGSLVGLNLAGLNAIYRALTDKRTAPARSPPPSQITPPLTPLPPPSTQIPPPSTQPSQVPVAEVSQEVPTPSSINAVGTVSPVAVDLLSDFPTTKEGALQALERLNVPNARVSHFDHLTLKRLHSMMTFADTAQHYYAVNNIKVSTDWGIPTSFNNASNVLCEKGTSKRLTLWILGEVASQFWFSEDGYPAKRVGLSVQPFASDIHEFCKRLLHGLCMPRNSSLVADGFGPDQVRATHWMTRRGQKGLPSATDEFTEFYDARATLKDKSSMAKLSVEDIIEHDPAGS</sequence>
<gene>
    <name evidence="2" type="ORF">R3P38DRAFT_3236566</name>
</gene>
<evidence type="ECO:0000313" key="3">
    <source>
        <dbReference type="Proteomes" id="UP001362999"/>
    </source>
</evidence>
<dbReference type="AlphaFoldDB" id="A0AAV9ZD01"/>
<feature type="compositionally biased region" description="Pro residues" evidence="1">
    <location>
        <begin position="73"/>
        <end position="99"/>
    </location>
</feature>
<name>A0AAV9ZD01_9AGAR</name>
<evidence type="ECO:0000256" key="1">
    <source>
        <dbReference type="SAM" id="MobiDB-lite"/>
    </source>
</evidence>
<accession>A0AAV9ZD01</accession>
<evidence type="ECO:0000313" key="2">
    <source>
        <dbReference type="EMBL" id="KAK6977892.1"/>
    </source>
</evidence>
<keyword evidence="3" id="KW-1185">Reference proteome</keyword>
<proteinExistence type="predicted"/>
<feature type="region of interest" description="Disordered" evidence="1">
    <location>
        <begin position="69"/>
        <end position="118"/>
    </location>
</feature>
<reference evidence="2 3" key="1">
    <citation type="journal article" date="2024" name="J Genomics">
        <title>Draft genome sequencing and assembly of Favolaschia claudopus CIRM-BRFM 2984 isolated from oak limbs.</title>
        <authorList>
            <person name="Navarro D."/>
            <person name="Drula E."/>
            <person name="Chaduli D."/>
            <person name="Cazenave R."/>
            <person name="Ahrendt S."/>
            <person name="Wang J."/>
            <person name="Lipzen A."/>
            <person name="Daum C."/>
            <person name="Barry K."/>
            <person name="Grigoriev I.V."/>
            <person name="Favel A."/>
            <person name="Rosso M.N."/>
            <person name="Martin F."/>
        </authorList>
    </citation>
    <scope>NUCLEOTIDE SEQUENCE [LARGE SCALE GENOMIC DNA]</scope>
    <source>
        <strain evidence="2 3">CIRM-BRFM 2984</strain>
    </source>
</reference>
<protein>
    <submittedName>
        <fullName evidence="2">Uncharacterized protein</fullName>
    </submittedName>
</protein>
<dbReference type="Proteomes" id="UP001362999">
    <property type="component" value="Unassembled WGS sequence"/>
</dbReference>